<dbReference type="Pfam" id="PF00397">
    <property type="entry name" value="WW"/>
    <property type="match status" value="1"/>
</dbReference>
<evidence type="ECO:0000259" key="18">
    <source>
        <dbReference type="PROSITE" id="PS50020"/>
    </source>
</evidence>
<feature type="domain" description="Post-SET" evidence="20">
    <location>
        <begin position="333"/>
        <end position="349"/>
    </location>
</feature>
<feature type="compositionally biased region" description="Basic and acidic residues" evidence="17">
    <location>
        <begin position="680"/>
        <end position="702"/>
    </location>
</feature>
<dbReference type="InterPro" id="IPR001214">
    <property type="entry name" value="SET_dom"/>
</dbReference>
<comment type="subcellular location">
    <subcellularLocation>
        <location evidence="3">Chromosome</location>
    </subcellularLocation>
    <subcellularLocation>
        <location evidence="2 16">Nucleus</location>
    </subcellularLocation>
</comment>
<evidence type="ECO:0000256" key="2">
    <source>
        <dbReference type="ARBA" id="ARBA00004123"/>
    </source>
</evidence>
<dbReference type="CDD" id="cd00201">
    <property type="entry name" value="WW"/>
    <property type="match status" value="1"/>
</dbReference>
<feature type="domain" description="TFIIS N-terminal" evidence="22">
    <location>
        <begin position="452"/>
        <end position="524"/>
    </location>
</feature>
<dbReference type="SUPFAM" id="SSF47676">
    <property type="entry name" value="Conserved domain common to transcription factors TFIIS, elongin A, CRSP70"/>
    <property type="match status" value="1"/>
</dbReference>
<dbReference type="Pfam" id="PF08711">
    <property type="entry name" value="Med26"/>
    <property type="match status" value="1"/>
</dbReference>
<dbReference type="InterPro" id="IPR044437">
    <property type="entry name" value="SETD2/Set2_SET"/>
</dbReference>
<dbReference type="InterPro" id="IPR017923">
    <property type="entry name" value="TFIIS_N"/>
</dbReference>
<feature type="compositionally biased region" description="Basic and acidic residues" evidence="17">
    <location>
        <begin position="857"/>
        <end position="866"/>
    </location>
</feature>
<dbReference type="PROSITE" id="PS50020">
    <property type="entry name" value="WW_DOMAIN_2"/>
    <property type="match status" value="1"/>
</dbReference>
<dbReference type="STRING" id="329885.A0A4U0TX59"/>
<keyword evidence="13 16" id="KW-0539">Nucleus</keyword>
<evidence type="ECO:0000256" key="11">
    <source>
        <dbReference type="ARBA" id="ARBA00023015"/>
    </source>
</evidence>
<dbReference type="PANTHER" id="PTHR22884">
    <property type="entry name" value="SET DOMAIN PROTEINS"/>
    <property type="match status" value="1"/>
</dbReference>
<dbReference type="Pfam" id="PF00856">
    <property type="entry name" value="SET"/>
    <property type="match status" value="1"/>
</dbReference>
<dbReference type="SMART" id="SM00570">
    <property type="entry name" value="AWS"/>
    <property type="match status" value="1"/>
</dbReference>
<evidence type="ECO:0000256" key="5">
    <source>
        <dbReference type="ARBA" id="ARBA00018028"/>
    </source>
</evidence>
<dbReference type="GO" id="GO:0005634">
    <property type="term" value="C:nucleus"/>
    <property type="evidence" value="ECO:0007669"/>
    <property type="project" value="UniProtKB-SubCell"/>
</dbReference>
<feature type="region of interest" description="Disordered" evidence="17">
    <location>
        <begin position="921"/>
        <end position="1000"/>
    </location>
</feature>
<evidence type="ECO:0000313" key="24">
    <source>
        <dbReference type="Proteomes" id="UP000310066"/>
    </source>
</evidence>
<organism evidence="23 24">
    <name type="scientific">Friedmanniomyces endolithicus</name>
    <dbReference type="NCBI Taxonomy" id="329885"/>
    <lineage>
        <taxon>Eukaryota</taxon>
        <taxon>Fungi</taxon>
        <taxon>Dikarya</taxon>
        <taxon>Ascomycota</taxon>
        <taxon>Pezizomycotina</taxon>
        <taxon>Dothideomycetes</taxon>
        <taxon>Dothideomycetidae</taxon>
        <taxon>Mycosphaerellales</taxon>
        <taxon>Teratosphaeriaceae</taxon>
        <taxon>Friedmanniomyces</taxon>
    </lineage>
</organism>
<dbReference type="InterPro" id="IPR050777">
    <property type="entry name" value="SET2_Histone-Lys_MeTrsfase"/>
</dbReference>
<evidence type="ECO:0000256" key="14">
    <source>
        <dbReference type="ARBA" id="ARBA00030091"/>
    </source>
</evidence>
<feature type="compositionally biased region" description="Pro residues" evidence="17">
    <location>
        <begin position="869"/>
        <end position="882"/>
    </location>
</feature>
<dbReference type="GO" id="GO:0005694">
    <property type="term" value="C:chromosome"/>
    <property type="evidence" value="ECO:0007669"/>
    <property type="project" value="UniProtKB-SubCell"/>
</dbReference>
<dbReference type="Proteomes" id="UP000310066">
    <property type="component" value="Unassembled WGS sequence"/>
</dbReference>
<dbReference type="FunFam" id="1.10.1740.100:FF:000002">
    <property type="entry name" value="Histone-lysine N-methyltransferase"/>
    <property type="match status" value="1"/>
</dbReference>
<evidence type="ECO:0000256" key="8">
    <source>
        <dbReference type="ARBA" id="ARBA00022603"/>
    </source>
</evidence>
<reference evidence="23 24" key="1">
    <citation type="submission" date="2017-03" db="EMBL/GenBank/DDBJ databases">
        <title>Genomes of endolithic fungi from Antarctica.</title>
        <authorList>
            <person name="Coleine C."/>
            <person name="Masonjones S."/>
            <person name="Stajich J.E."/>
        </authorList>
    </citation>
    <scope>NUCLEOTIDE SEQUENCE [LARGE SCALE GENOMIC DNA]</scope>
    <source>
        <strain evidence="23 24">CCFEE 5311</strain>
    </source>
</reference>
<dbReference type="Pfam" id="PF08236">
    <property type="entry name" value="SRI"/>
    <property type="match status" value="1"/>
</dbReference>
<protein>
    <recommendedName>
        <fullName evidence="5">Histone-lysine N-methyltransferase, H3 lysine-36 specific</fullName>
        <ecNumber evidence="4">2.1.1.359</ecNumber>
    </recommendedName>
    <alternativeName>
        <fullName evidence="14">SET domain-containing protein 2</fullName>
    </alternativeName>
</protein>
<evidence type="ECO:0000259" key="20">
    <source>
        <dbReference type="PROSITE" id="PS50868"/>
    </source>
</evidence>
<keyword evidence="7" id="KW-0678">Repressor</keyword>
<evidence type="ECO:0000256" key="3">
    <source>
        <dbReference type="ARBA" id="ARBA00004286"/>
    </source>
</evidence>
<dbReference type="SMART" id="SM00317">
    <property type="entry name" value="SET"/>
    <property type="match status" value="1"/>
</dbReference>
<feature type="compositionally biased region" description="Low complexity" evidence="17">
    <location>
        <begin position="578"/>
        <end position="587"/>
    </location>
</feature>
<keyword evidence="6" id="KW-0158">Chromosome</keyword>
<dbReference type="InterPro" id="IPR036020">
    <property type="entry name" value="WW_dom_sf"/>
</dbReference>
<feature type="domain" description="SET" evidence="19">
    <location>
        <begin position="209"/>
        <end position="326"/>
    </location>
</feature>
<dbReference type="Gene3D" id="2.20.70.10">
    <property type="match status" value="1"/>
</dbReference>
<evidence type="ECO:0000256" key="1">
    <source>
        <dbReference type="ARBA" id="ARBA00003901"/>
    </source>
</evidence>
<dbReference type="CDD" id="cd19172">
    <property type="entry name" value="SET_SETD2"/>
    <property type="match status" value="1"/>
</dbReference>
<dbReference type="EC" id="2.1.1.359" evidence="4"/>
<feature type="domain" description="AWS" evidence="21">
    <location>
        <begin position="152"/>
        <end position="207"/>
    </location>
</feature>
<keyword evidence="9" id="KW-0808">Transferase</keyword>
<keyword evidence="12" id="KW-0804">Transcription</keyword>
<feature type="region of interest" description="Disordered" evidence="17">
    <location>
        <begin position="531"/>
        <end position="606"/>
    </location>
</feature>
<feature type="domain" description="WW" evidence="18">
    <location>
        <begin position="601"/>
        <end position="633"/>
    </location>
</feature>
<dbReference type="InterPro" id="IPR046341">
    <property type="entry name" value="SET_dom_sf"/>
</dbReference>
<keyword evidence="10" id="KW-0949">S-adenosyl-L-methionine</keyword>
<evidence type="ECO:0000256" key="12">
    <source>
        <dbReference type="ARBA" id="ARBA00023163"/>
    </source>
</evidence>
<evidence type="ECO:0000256" key="7">
    <source>
        <dbReference type="ARBA" id="ARBA00022491"/>
    </source>
</evidence>
<keyword evidence="11" id="KW-0805">Transcription regulation</keyword>
<feature type="compositionally biased region" description="Basic and acidic residues" evidence="17">
    <location>
        <begin position="967"/>
        <end position="976"/>
    </location>
</feature>
<evidence type="ECO:0000259" key="19">
    <source>
        <dbReference type="PROSITE" id="PS50280"/>
    </source>
</evidence>
<feature type="compositionally biased region" description="Basic and acidic residues" evidence="17">
    <location>
        <begin position="746"/>
        <end position="790"/>
    </location>
</feature>
<dbReference type="PROSITE" id="PS50280">
    <property type="entry name" value="SET"/>
    <property type="match status" value="1"/>
</dbReference>
<feature type="compositionally biased region" description="Pro residues" evidence="17">
    <location>
        <begin position="588"/>
        <end position="603"/>
    </location>
</feature>
<feature type="compositionally biased region" description="Polar residues" evidence="17">
    <location>
        <begin position="951"/>
        <end position="966"/>
    </location>
</feature>
<sequence>MAEDGGADKQEAVESLRGMHLKEELSEEDADMDTIAVAGSTKSEGFASAGDTGTGNATPTNTKRQSRSPVKASSMGQSPALTNGHEETLGGGVTLKLEPGKPPKLARTTSTKVIRRPPPLFSDYEDKAAEATSVFTVIPECTYANKHLGTTETALECDCAEEWDVATHTNNACDEDSDCINRATKMECAADCGCGAACQNQRFLRKQFADVGVIKTEKKGYGLRANTDLKPNDFIFEYIGEVIGENVFRRRMQQYDEEGIKHFYFMSLTKGEFVDATKRGNLGRFCNHSCNPNCYVDKWVVGDKLRMGIFAERKVQAGEELVFNYNVDRYGAEPQPCYCGEPNCTGYIGGKTQTERATKLSNVMIEALGIDDADAWDTAVAKKPRKKKAGEDDEEYVNNVEPRGLDEDGVTKVMSSLMQCKEKWIAVKLLTRVQRADDEKVRNRVVRMHGYRILKTALSNFIDDVNLCLQILDILNKLPRLTRNKIQDSKIEEAVMQLKDNEDERVSSQANALLDGWSKLEVGYRIPRMKRDPNAIASTRKAERPDRRDGERRRSRSRSRTKSPERITAPTGPRGNVPSRGPGFFSGPRPPPRFRPPPPPGALPPGWFEAIANNGTTYFYNAAGTTTWQKPTMPATNAPPPPPPKAVSDQQMLQDLIKNIVSTRTDPVRQPLTTNAPAETPKKERKEDKWRSLPEDKQKKMYEGTLQPHIMHVVGKYKHKLAKDDLKRWAKEFAKKMVDADFKKGRVEDPGKISDKQAKSVKKHAQEFFDKAVKKKVESEKRKAEKKASKQENGSHTPVGTPPATAGSPMDKDEEEITLSDDEADEPVAAPVDTDGSPAMLKRRAESIADDNDDDDAFTKRQRTESEPAQPPPPPPPPPPPAEGSMQIDDAALAPGEDVSGSFTHEAIVAVYEATVAGASAGDDDFSFKGAASASRPGSRPGSAQMDRDFNGNTVLQTATPPTTGSPDHDEVEKARLRQSFAGMNPERMRQLGMLDGACG</sequence>
<accession>A0A4U0TX59</accession>
<evidence type="ECO:0000256" key="16">
    <source>
        <dbReference type="PROSITE-ProRule" id="PRU00649"/>
    </source>
</evidence>
<dbReference type="InterPro" id="IPR006560">
    <property type="entry name" value="AWS_dom"/>
</dbReference>
<comment type="catalytic activity">
    <reaction evidence="15">
        <text>L-lysyl(36)-[histone H3] + 3 S-adenosyl-L-methionine = N(6),N(6),N(6)-trimethyl-L-lysyl(36)-[histone H3] + 3 S-adenosyl-L-homocysteine + 3 H(+)</text>
        <dbReference type="Rhea" id="RHEA:60324"/>
        <dbReference type="Rhea" id="RHEA-COMP:9785"/>
        <dbReference type="Rhea" id="RHEA-COMP:15536"/>
        <dbReference type="ChEBI" id="CHEBI:15378"/>
        <dbReference type="ChEBI" id="CHEBI:29969"/>
        <dbReference type="ChEBI" id="CHEBI:57856"/>
        <dbReference type="ChEBI" id="CHEBI:59789"/>
        <dbReference type="ChEBI" id="CHEBI:61961"/>
        <dbReference type="EC" id="2.1.1.359"/>
    </reaction>
</comment>
<evidence type="ECO:0000259" key="22">
    <source>
        <dbReference type="PROSITE" id="PS51319"/>
    </source>
</evidence>
<comment type="caution">
    <text evidence="23">The sequence shown here is derived from an EMBL/GenBank/DDBJ whole genome shotgun (WGS) entry which is preliminary data.</text>
</comment>
<dbReference type="GO" id="GO:0006355">
    <property type="term" value="P:regulation of DNA-templated transcription"/>
    <property type="evidence" value="ECO:0007669"/>
    <property type="project" value="InterPro"/>
</dbReference>
<dbReference type="OrthoDB" id="422362at2759"/>
<dbReference type="GO" id="GO:0032259">
    <property type="term" value="P:methylation"/>
    <property type="evidence" value="ECO:0007669"/>
    <property type="project" value="UniProtKB-KW"/>
</dbReference>
<dbReference type="Gene3D" id="2.170.270.10">
    <property type="entry name" value="SET domain"/>
    <property type="match status" value="1"/>
</dbReference>
<dbReference type="AlphaFoldDB" id="A0A4U0TX59"/>
<feature type="region of interest" description="Disordered" evidence="17">
    <location>
        <begin position="1"/>
        <end position="107"/>
    </location>
</feature>
<name>A0A4U0TX59_9PEZI</name>
<dbReference type="InterPro" id="IPR035441">
    <property type="entry name" value="TFIIS/LEDGF_dom_sf"/>
</dbReference>
<evidence type="ECO:0000256" key="15">
    <source>
        <dbReference type="ARBA" id="ARBA00047545"/>
    </source>
</evidence>
<dbReference type="PROSITE" id="PS01159">
    <property type="entry name" value="WW_DOMAIN_1"/>
    <property type="match status" value="1"/>
</dbReference>
<dbReference type="GO" id="GO:0140955">
    <property type="term" value="F:histone H3K36 trimethyltransferase activity"/>
    <property type="evidence" value="ECO:0007669"/>
    <property type="project" value="UniProtKB-EC"/>
</dbReference>
<feature type="compositionally biased region" description="Polar residues" evidence="17">
    <location>
        <begin position="54"/>
        <end position="63"/>
    </location>
</feature>
<evidence type="ECO:0000256" key="17">
    <source>
        <dbReference type="SAM" id="MobiDB-lite"/>
    </source>
</evidence>
<dbReference type="InterPro" id="IPR038190">
    <property type="entry name" value="SRI_sf"/>
</dbReference>
<keyword evidence="8" id="KW-0489">Methyltransferase</keyword>
<evidence type="ECO:0000256" key="13">
    <source>
        <dbReference type="ARBA" id="ARBA00023242"/>
    </source>
</evidence>
<dbReference type="FunFam" id="2.170.270.10:FF:000033">
    <property type="entry name" value="Histone-lysine N-methyltransferase"/>
    <property type="match status" value="1"/>
</dbReference>
<dbReference type="SUPFAM" id="SSF51045">
    <property type="entry name" value="WW domain"/>
    <property type="match status" value="1"/>
</dbReference>
<dbReference type="InterPro" id="IPR001202">
    <property type="entry name" value="WW_dom"/>
</dbReference>
<dbReference type="InterPro" id="IPR003616">
    <property type="entry name" value="Post-SET_dom"/>
</dbReference>
<evidence type="ECO:0000256" key="9">
    <source>
        <dbReference type="ARBA" id="ARBA00022679"/>
    </source>
</evidence>
<evidence type="ECO:0000256" key="4">
    <source>
        <dbReference type="ARBA" id="ARBA00012178"/>
    </source>
</evidence>
<dbReference type="SMART" id="SM00456">
    <property type="entry name" value="WW"/>
    <property type="match status" value="1"/>
</dbReference>
<dbReference type="InterPro" id="IPR013257">
    <property type="entry name" value="SRI"/>
</dbReference>
<dbReference type="PROSITE" id="PS51215">
    <property type="entry name" value="AWS"/>
    <property type="match status" value="1"/>
</dbReference>
<dbReference type="InterPro" id="IPR025788">
    <property type="entry name" value="Set2_fungi"/>
</dbReference>
<evidence type="ECO:0000256" key="6">
    <source>
        <dbReference type="ARBA" id="ARBA00022454"/>
    </source>
</evidence>
<feature type="region of interest" description="Disordered" evidence="17">
    <location>
        <begin position="746"/>
        <end position="899"/>
    </location>
</feature>
<proteinExistence type="predicted"/>
<dbReference type="PROSITE" id="PS50868">
    <property type="entry name" value="POST_SET"/>
    <property type="match status" value="1"/>
</dbReference>
<feature type="compositionally biased region" description="Acidic residues" evidence="17">
    <location>
        <begin position="812"/>
        <end position="826"/>
    </location>
</feature>
<evidence type="ECO:0000256" key="10">
    <source>
        <dbReference type="ARBA" id="ARBA00022691"/>
    </source>
</evidence>
<feature type="region of interest" description="Disordered" evidence="17">
    <location>
        <begin position="663"/>
        <end position="704"/>
    </location>
</feature>
<feature type="compositionally biased region" description="Polar residues" evidence="17">
    <location>
        <begin position="663"/>
        <end position="677"/>
    </location>
</feature>
<dbReference type="SUPFAM" id="SSF82199">
    <property type="entry name" value="SET domain"/>
    <property type="match status" value="1"/>
</dbReference>
<evidence type="ECO:0000313" key="23">
    <source>
        <dbReference type="EMBL" id="TKA26914.1"/>
    </source>
</evidence>
<dbReference type="Gene3D" id="1.10.1740.100">
    <property type="entry name" value="Set2, Rpb1 interacting domain"/>
    <property type="match status" value="1"/>
</dbReference>
<feature type="compositionally biased region" description="Basic and acidic residues" evidence="17">
    <location>
        <begin position="1"/>
        <end position="14"/>
    </location>
</feature>
<dbReference type="Pfam" id="PF17907">
    <property type="entry name" value="AWS"/>
    <property type="match status" value="1"/>
</dbReference>
<dbReference type="SMART" id="SM00508">
    <property type="entry name" value="PostSET"/>
    <property type="match status" value="1"/>
</dbReference>
<gene>
    <name evidence="23" type="ORF">B0A54_16979</name>
</gene>
<feature type="compositionally biased region" description="Basic and acidic residues" evidence="17">
    <location>
        <begin position="540"/>
        <end position="552"/>
    </location>
</feature>
<evidence type="ECO:0000259" key="21">
    <source>
        <dbReference type="PROSITE" id="PS51215"/>
    </source>
</evidence>
<dbReference type="EMBL" id="NAJP01000134">
    <property type="protein sequence ID" value="TKA26914.1"/>
    <property type="molecule type" value="Genomic_DNA"/>
</dbReference>
<comment type="function">
    <text evidence="1">Histone methyltransferase that trimethylates histone H3 'Lys-36' forming H3K36me3. Involved in transcription elongation as well as in transcription repression.</text>
</comment>
<dbReference type="PROSITE" id="PS51568">
    <property type="entry name" value="SAM_MT43_SET2_1"/>
    <property type="match status" value="1"/>
</dbReference>
<dbReference type="PROSITE" id="PS51319">
    <property type="entry name" value="TFIIS_N"/>
    <property type="match status" value="1"/>
</dbReference>